<evidence type="ECO:0000256" key="5">
    <source>
        <dbReference type="RuleBase" id="RU003956"/>
    </source>
</evidence>
<feature type="binding site" evidence="4">
    <location>
        <position position="38"/>
    </location>
    <ligand>
        <name>Zn(2+)</name>
        <dbReference type="ChEBI" id="CHEBI:29105"/>
    </ligand>
</feature>
<evidence type="ECO:0000256" key="3">
    <source>
        <dbReference type="ARBA" id="ARBA00022833"/>
    </source>
</evidence>
<keyword evidence="3 4" id="KW-0862">Zinc</keyword>
<dbReference type="SUPFAM" id="SSF53056">
    <property type="entry name" value="beta-carbonic anhydrase, cab"/>
    <property type="match status" value="1"/>
</dbReference>
<comment type="similarity">
    <text evidence="1 5">Belongs to the beta-class carbonic anhydrase family.</text>
</comment>
<dbReference type="GO" id="GO:0008270">
    <property type="term" value="F:zinc ion binding"/>
    <property type="evidence" value="ECO:0007669"/>
    <property type="project" value="UniProtKB-UniRule"/>
</dbReference>
<keyword evidence="7" id="KW-1185">Reference proteome</keyword>
<comment type="catalytic activity">
    <reaction evidence="5">
        <text>hydrogencarbonate + H(+) = CO2 + H2O</text>
        <dbReference type="Rhea" id="RHEA:10748"/>
        <dbReference type="ChEBI" id="CHEBI:15377"/>
        <dbReference type="ChEBI" id="CHEBI:15378"/>
        <dbReference type="ChEBI" id="CHEBI:16526"/>
        <dbReference type="ChEBI" id="CHEBI:17544"/>
        <dbReference type="EC" id="4.2.1.1"/>
    </reaction>
</comment>
<name>A0A9W8TK14_9PEZI</name>
<dbReference type="Pfam" id="PF00484">
    <property type="entry name" value="Pro_CA"/>
    <property type="match status" value="1"/>
</dbReference>
<feature type="binding site" evidence="4">
    <location>
        <position position="90"/>
    </location>
    <ligand>
        <name>Zn(2+)</name>
        <dbReference type="ChEBI" id="CHEBI:29105"/>
    </ligand>
</feature>
<dbReference type="InterPro" id="IPR036874">
    <property type="entry name" value="Carbonic_anhydrase_sf"/>
</dbReference>
<accession>A0A9W8TK14</accession>
<sequence>MGSEIQKNFVEKNAEYAQTFDKGDLALPPAKKYLILTCMDARIDPAAAFGISLGDAHVIRNAGASAKDAQRSIVISEQLLGTREIILVKHTGCGMLTFTNDDAHALVKQNLGPTAAAELGPLDFLTFTDLEAAVQEDVGFLKRSATVPEDVKITGWVYEVETGKVRQVV</sequence>
<evidence type="ECO:0000313" key="7">
    <source>
        <dbReference type="Proteomes" id="UP001148614"/>
    </source>
</evidence>
<dbReference type="CDD" id="cd03379">
    <property type="entry name" value="beta_CA_cladeD"/>
    <property type="match status" value="1"/>
</dbReference>
<evidence type="ECO:0000256" key="2">
    <source>
        <dbReference type="ARBA" id="ARBA00022723"/>
    </source>
</evidence>
<dbReference type="Proteomes" id="UP001148614">
    <property type="component" value="Unassembled WGS sequence"/>
</dbReference>
<evidence type="ECO:0000313" key="6">
    <source>
        <dbReference type="EMBL" id="KAJ3564505.1"/>
    </source>
</evidence>
<dbReference type="SMART" id="SM00947">
    <property type="entry name" value="Pro_CA"/>
    <property type="match status" value="1"/>
</dbReference>
<dbReference type="InterPro" id="IPR001765">
    <property type="entry name" value="Carbonic_anhydrase"/>
</dbReference>
<evidence type="ECO:0000256" key="4">
    <source>
        <dbReference type="PIRSR" id="PIRSR601765-1"/>
    </source>
</evidence>
<evidence type="ECO:0000256" key="1">
    <source>
        <dbReference type="ARBA" id="ARBA00006217"/>
    </source>
</evidence>
<dbReference type="EC" id="4.2.1.1" evidence="5"/>
<comment type="cofactor">
    <cofactor evidence="4">
        <name>Zn(2+)</name>
        <dbReference type="ChEBI" id="CHEBI:29105"/>
    </cofactor>
    <text evidence="4">Binds 1 zinc ion per subunit.</text>
</comment>
<dbReference type="PANTHER" id="PTHR43175:SF3">
    <property type="entry name" value="CARBON DISULFIDE HYDROLASE"/>
    <property type="match status" value="1"/>
</dbReference>
<protein>
    <recommendedName>
        <fullName evidence="5">Carbonic anhydrase</fullName>
        <ecNumber evidence="5">4.2.1.1</ecNumber>
    </recommendedName>
    <alternativeName>
        <fullName evidence="5">Carbonate dehydratase</fullName>
    </alternativeName>
</protein>
<feature type="binding site" evidence="4">
    <location>
        <position position="40"/>
    </location>
    <ligand>
        <name>Zn(2+)</name>
        <dbReference type="ChEBI" id="CHEBI:29105"/>
    </ligand>
</feature>
<comment type="caution">
    <text evidence="6">The sequence shown here is derived from an EMBL/GenBank/DDBJ whole genome shotgun (WGS) entry which is preliminary data.</text>
</comment>
<dbReference type="VEuPathDB" id="FungiDB:F4678DRAFT_45925"/>
<gene>
    <name evidence="6" type="ORF">NPX13_g7820</name>
</gene>
<dbReference type="PANTHER" id="PTHR43175">
    <property type="entry name" value="CARBONIC ANHYDRASE"/>
    <property type="match status" value="1"/>
</dbReference>
<reference evidence="6" key="1">
    <citation type="submission" date="2022-07" db="EMBL/GenBank/DDBJ databases">
        <title>Genome Sequence of Xylaria arbuscula.</title>
        <authorList>
            <person name="Buettner E."/>
        </authorList>
    </citation>
    <scope>NUCLEOTIDE SEQUENCE</scope>
    <source>
        <strain evidence="6">VT107</strain>
    </source>
</reference>
<keyword evidence="5" id="KW-0456">Lyase</keyword>
<dbReference type="Gene3D" id="3.40.1050.10">
    <property type="entry name" value="Carbonic anhydrase"/>
    <property type="match status" value="1"/>
</dbReference>
<keyword evidence="2 4" id="KW-0479">Metal-binding</keyword>
<proteinExistence type="inferred from homology"/>
<dbReference type="GO" id="GO:0004089">
    <property type="term" value="F:carbonate dehydratase activity"/>
    <property type="evidence" value="ECO:0007669"/>
    <property type="project" value="UniProtKB-UniRule"/>
</dbReference>
<dbReference type="EMBL" id="JANPWZ010001609">
    <property type="protein sequence ID" value="KAJ3564505.1"/>
    <property type="molecule type" value="Genomic_DNA"/>
</dbReference>
<comment type="function">
    <text evidence="5">Reversible hydration of carbon dioxide.</text>
</comment>
<dbReference type="AlphaFoldDB" id="A0A9W8TK14"/>
<organism evidence="6 7">
    <name type="scientific">Xylaria arbuscula</name>
    <dbReference type="NCBI Taxonomy" id="114810"/>
    <lineage>
        <taxon>Eukaryota</taxon>
        <taxon>Fungi</taxon>
        <taxon>Dikarya</taxon>
        <taxon>Ascomycota</taxon>
        <taxon>Pezizomycotina</taxon>
        <taxon>Sordariomycetes</taxon>
        <taxon>Xylariomycetidae</taxon>
        <taxon>Xylariales</taxon>
        <taxon>Xylariaceae</taxon>
        <taxon>Xylaria</taxon>
    </lineage>
</organism>
<feature type="binding site" evidence="4">
    <location>
        <position position="93"/>
    </location>
    <ligand>
        <name>Zn(2+)</name>
        <dbReference type="ChEBI" id="CHEBI:29105"/>
    </ligand>
</feature>